<dbReference type="SUPFAM" id="SSF51735">
    <property type="entry name" value="NAD(P)-binding Rossmann-fold domains"/>
    <property type="match status" value="1"/>
</dbReference>
<accession>A0A6I6JY80</accession>
<evidence type="ECO:0000313" key="1">
    <source>
        <dbReference type="EMBL" id="QGY45132.1"/>
    </source>
</evidence>
<sequence length="288" mass="32574">MLNIGLIGKTEILEPHVKRIQKIKGVNIVGKTSVGTDAHLNSFHFSIPEINRIELIERADIIIMDNSSILPFKMLCDIVKKSKHIFTIEYLKLTIDECSQLVSLANESGSVIQVTNPRYFTPATQWLNNHLITPTLLDISYVTEETITDSTLISLLLMLIGTTGTSPKKIGAVTFRTKETESKFNNVRLEFGDASVVNINYGNLPPLNEFKIKSYSPGQFVTLNFSTKVFQCNNKPINLSEYPPVNEIDRFLHVVQKKSKQISNIEDYLIVLYAVQKINKKIMQFSTH</sequence>
<name>A0A6I6JY80_9BACT</name>
<evidence type="ECO:0008006" key="3">
    <source>
        <dbReference type="Google" id="ProtNLM"/>
    </source>
</evidence>
<dbReference type="Gene3D" id="3.40.50.720">
    <property type="entry name" value="NAD(P)-binding Rossmann-like Domain"/>
    <property type="match status" value="1"/>
</dbReference>
<reference evidence="1 2" key="1">
    <citation type="submission" date="2019-11" db="EMBL/GenBank/DDBJ databases">
        <authorList>
            <person name="Zheng R.K."/>
            <person name="Sun C.M."/>
        </authorList>
    </citation>
    <scope>NUCLEOTIDE SEQUENCE [LARGE SCALE GENOMIC DNA]</scope>
    <source>
        <strain evidence="1 2">WC007</strain>
    </source>
</reference>
<gene>
    <name evidence="1" type="ORF">GM418_16080</name>
</gene>
<keyword evidence="2" id="KW-1185">Reference proteome</keyword>
<proteinExistence type="predicted"/>
<dbReference type="RefSeq" id="WP_158868113.1">
    <property type="nucleotide sequence ID" value="NZ_CP046401.1"/>
</dbReference>
<dbReference type="InterPro" id="IPR036291">
    <property type="entry name" value="NAD(P)-bd_dom_sf"/>
</dbReference>
<dbReference type="KEGG" id="mcos:GM418_16080"/>
<dbReference type="Proteomes" id="UP000428260">
    <property type="component" value="Chromosome"/>
</dbReference>
<dbReference type="EMBL" id="CP046401">
    <property type="protein sequence ID" value="QGY45132.1"/>
    <property type="molecule type" value="Genomic_DNA"/>
</dbReference>
<organism evidence="1 2">
    <name type="scientific">Maribellus comscasis</name>
    <dbReference type="NCBI Taxonomy" id="2681766"/>
    <lineage>
        <taxon>Bacteria</taxon>
        <taxon>Pseudomonadati</taxon>
        <taxon>Bacteroidota</taxon>
        <taxon>Bacteroidia</taxon>
        <taxon>Marinilabiliales</taxon>
        <taxon>Prolixibacteraceae</taxon>
        <taxon>Maribellus</taxon>
    </lineage>
</organism>
<evidence type="ECO:0000313" key="2">
    <source>
        <dbReference type="Proteomes" id="UP000428260"/>
    </source>
</evidence>
<dbReference type="AlphaFoldDB" id="A0A6I6JY80"/>
<protein>
    <recommendedName>
        <fullName evidence="3">Gfo/Idh/MocA-like oxidoreductase N-terminal domain-containing protein</fullName>
    </recommendedName>
</protein>